<accession>A0ABS7C0P3</accession>
<feature type="transmembrane region" description="Helical" evidence="1">
    <location>
        <begin position="49"/>
        <end position="67"/>
    </location>
</feature>
<gene>
    <name evidence="2" type="ORF">K0U00_10590</name>
</gene>
<name>A0ABS7C0P3_9BACL</name>
<dbReference type="EMBL" id="JAHZIK010000206">
    <property type="protein sequence ID" value="MBW7454478.1"/>
    <property type="molecule type" value="Genomic_DNA"/>
</dbReference>
<keyword evidence="1" id="KW-1133">Transmembrane helix</keyword>
<evidence type="ECO:0000313" key="3">
    <source>
        <dbReference type="Proteomes" id="UP001519887"/>
    </source>
</evidence>
<protein>
    <submittedName>
        <fullName evidence="2">Uncharacterized protein</fullName>
    </submittedName>
</protein>
<keyword evidence="1" id="KW-0472">Membrane</keyword>
<sequence>MMWQQIWFVVNMLFVAFLILLLFSHRSVTLARQEKAEQRIRGALRNRSIWAVLTVLAFIGMAFSFVMNMKVNG</sequence>
<reference evidence="2 3" key="1">
    <citation type="submission" date="2021-07" db="EMBL/GenBank/DDBJ databases">
        <title>Paenibacillus radiodurans sp. nov., isolated from the southeastern edge of Tengger Desert.</title>
        <authorList>
            <person name="Zhang G."/>
        </authorList>
    </citation>
    <scope>NUCLEOTIDE SEQUENCE [LARGE SCALE GENOMIC DNA]</scope>
    <source>
        <strain evidence="2 3">CCM 7311</strain>
    </source>
</reference>
<comment type="caution">
    <text evidence="2">The sequence shown here is derived from an EMBL/GenBank/DDBJ whole genome shotgun (WGS) entry which is preliminary data.</text>
</comment>
<evidence type="ECO:0000313" key="2">
    <source>
        <dbReference type="EMBL" id="MBW7454478.1"/>
    </source>
</evidence>
<proteinExistence type="predicted"/>
<organism evidence="2 3">
    <name type="scientific">Paenibacillus sepulcri</name>
    <dbReference type="NCBI Taxonomy" id="359917"/>
    <lineage>
        <taxon>Bacteria</taxon>
        <taxon>Bacillati</taxon>
        <taxon>Bacillota</taxon>
        <taxon>Bacilli</taxon>
        <taxon>Bacillales</taxon>
        <taxon>Paenibacillaceae</taxon>
        <taxon>Paenibacillus</taxon>
    </lineage>
</organism>
<dbReference type="Proteomes" id="UP001519887">
    <property type="component" value="Unassembled WGS sequence"/>
</dbReference>
<evidence type="ECO:0000256" key="1">
    <source>
        <dbReference type="SAM" id="Phobius"/>
    </source>
</evidence>
<keyword evidence="3" id="KW-1185">Reference proteome</keyword>
<keyword evidence="1" id="KW-0812">Transmembrane</keyword>
<feature type="transmembrane region" description="Helical" evidence="1">
    <location>
        <begin position="6"/>
        <end position="28"/>
    </location>
</feature>
<dbReference type="RefSeq" id="WP_210042047.1">
    <property type="nucleotide sequence ID" value="NZ_JBHLVU010000073.1"/>
</dbReference>